<evidence type="ECO:0000256" key="1">
    <source>
        <dbReference type="SAM" id="MobiDB-lite"/>
    </source>
</evidence>
<name>A0A7W0HJU1_9BACT</name>
<sequence>MTDTPKDEQKKSLVDLFTKEELKTFFLRYLLVLGGIEVVIFLAAFFSILEPYPSPFPWREYFYAAFTIPIGITFMLGIVIIAFNTYYFRDSGHFDGLKSSLDEDEATAFQKRKMFLNLSWQFQFLLFLLLLGLCALIMFHLNDILALMGNAGEKALNAVLIFAGILLTAVVLLGFLFLWLHYKLRKKKMEDAHQYKCELMSQAGMLLLDDNTVIDSQGNVIHQPKQPHGKTESVKAVGSGDVSLLPRVSGRNRNPD</sequence>
<organism evidence="3 4">
    <name type="scientific">Desulfosalsimonas propionicica</name>
    <dbReference type="NCBI Taxonomy" id="332175"/>
    <lineage>
        <taxon>Bacteria</taxon>
        <taxon>Pseudomonadati</taxon>
        <taxon>Thermodesulfobacteriota</taxon>
        <taxon>Desulfobacteria</taxon>
        <taxon>Desulfobacterales</taxon>
        <taxon>Desulfosalsimonadaceae</taxon>
        <taxon>Desulfosalsimonas</taxon>
    </lineage>
</organism>
<evidence type="ECO:0000313" key="3">
    <source>
        <dbReference type="EMBL" id="MBA2880532.1"/>
    </source>
</evidence>
<feature type="transmembrane region" description="Helical" evidence="2">
    <location>
        <begin position="26"/>
        <end position="49"/>
    </location>
</feature>
<dbReference type="Proteomes" id="UP000525298">
    <property type="component" value="Unassembled WGS sequence"/>
</dbReference>
<accession>A0A7W0HJU1</accession>
<keyword evidence="2" id="KW-0472">Membrane</keyword>
<protein>
    <submittedName>
        <fullName evidence="3">Sterol desaturase/sphingolipid hydroxylase (Fatty acid hydroxylase superfamily)</fullName>
    </submittedName>
</protein>
<keyword evidence="4" id="KW-1185">Reference proteome</keyword>
<dbReference type="EMBL" id="JACDUS010000002">
    <property type="protein sequence ID" value="MBA2880532.1"/>
    <property type="molecule type" value="Genomic_DNA"/>
</dbReference>
<feature type="transmembrane region" description="Helical" evidence="2">
    <location>
        <begin position="120"/>
        <end position="139"/>
    </location>
</feature>
<dbReference type="AlphaFoldDB" id="A0A7W0HJU1"/>
<feature type="region of interest" description="Disordered" evidence="1">
    <location>
        <begin position="219"/>
        <end position="256"/>
    </location>
</feature>
<gene>
    <name evidence="3" type="ORF">HNR65_000850</name>
</gene>
<reference evidence="3 4" key="1">
    <citation type="submission" date="2020-07" db="EMBL/GenBank/DDBJ databases">
        <title>Genomic Encyclopedia of Type Strains, Phase IV (KMG-IV): sequencing the most valuable type-strain genomes for metagenomic binning, comparative biology and taxonomic classification.</title>
        <authorList>
            <person name="Goeker M."/>
        </authorList>
    </citation>
    <scope>NUCLEOTIDE SEQUENCE [LARGE SCALE GENOMIC DNA]</scope>
    <source>
        <strain evidence="3 4">DSM 17721</strain>
    </source>
</reference>
<evidence type="ECO:0000313" key="4">
    <source>
        <dbReference type="Proteomes" id="UP000525298"/>
    </source>
</evidence>
<feature type="transmembrane region" description="Helical" evidence="2">
    <location>
        <begin position="61"/>
        <end position="88"/>
    </location>
</feature>
<keyword evidence="2" id="KW-1133">Transmembrane helix</keyword>
<keyword evidence="2" id="KW-0812">Transmembrane</keyword>
<evidence type="ECO:0000256" key="2">
    <source>
        <dbReference type="SAM" id="Phobius"/>
    </source>
</evidence>
<comment type="caution">
    <text evidence="3">The sequence shown here is derived from an EMBL/GenBank/DDBJ whole genome shotgun (WGS) entry which is preliminary data.</text>
</comment>
<feature type="transmembrane region" description="Helical" evidence="2">
    <location>
        <begin position="159"/>
        <end position="180"/>
    </location>
</feature>
<proteinExistence type="predicted"/>
<dbReference type="RefSeq" id="WP_181550207.1">
    <property type="nucleotide sequence ID" value="NZ_JACDUS010000002.1"/>
</dbReference>